<dbReference type="GO" id="GO:0016020">
    <property type="term" value="C:membrane"/>
    <property type="evidence" value="ECO:0007669"/>
    <property type="project" value="UniProtKB-SubCell"/>
</dbReference>
<feature type="transmembrane region" description="Helical" evidence="7">
    <location>
        <begin position="121"/>
        <end position="145"/>
    </location>
</feature>
<keyword evidence="5 7" id="KW-1133">Transmembrane helix</keyword>
<dbReference type="Proteomes" id="UP000239001">
    <property type="component" value="Unassembled WGS sequence"/>
</dbReference>
<comment type="caution">
    <text evidence="9">The sequence shown here is derived from an EMBL/GenBank/DDBJ whole genome shotgun (WGS) entry which is preliminary data.</text>
</comment>
<dbReference type="NCBIfam" id="TIGR01297">
    <property type="entry name" value="CDF"/>
    <property type="match status" value="1"/>
</dbReference>
<keyword evidence="6 7" id="KW-0472">Membrane</keyword>
<evidence type="ECO:0000256" key="4">
    <source>
        <dbReference type="ARBA" id="ARBA00022833"/>
    </source>
</evidence>
<evidence type="ECO:0000259" key="8">
    <source>
        <dbReference type="Pfam" id="PF01545"/>
    </source>
</evidence>
<gene>
    <name evidence="9" type="ORF">C7H19_21020</name>
</gene>
<feature type="transmembrane region" description="Helical" evidence="7">
    <location>
        <begin position="26"/>
        <end position="48"/>
    </location>
</feature>
<accession>A0A2T1LSI0</accession>
<dbReference type="InterPro" id="IPR002524">
    <property type="entry name" value="Cation_efflux"/>
</dbReference>
<evidence type="ECO:0000256" key="6">
    <source>
        <dbReference type="ARBA" id="ARBA00023136"/>
    </source>
</evidence>
<evidence type="ECO:0000256" key="3">
    <source>
        <dbReference type="ARBA" id="ARBA00022692"/>
    </source>
</evidence>
<evidence type="ECO:0000256" key="5">
    <source>
        <dbReference type="ARBA" id="ARBA00022989"/>
    </source>
</evidence>
<keyword evidence="4" id="KW-0862">Zinc</keyword>
<feature type="domain" description="Cation efflux protein transmembrane" evidence="8">
    <location>
        <begin position="28"/>
        <end position="213"/>
    </location>
</feature>
<feature type="transmembrane region" description="Helical" evidence="7">
    <location>
        <begin position="188"/>
        <end position="206"/>
    </location>
</feature>
<dbReference type="AlphaFoldDB" id="A0A2T1LSI0"/>
<evidence type="ECO:0000256" key="1">
    <source>
        <dbReference type="ARBA" id="ARBA00004141"/>
    </source>
</evidence>
<dbReference type="GO" id="GO:0005385">
    <property type="term" value="F:zinc ion transmembrane transporter activity"/>
    <property type="evidence" value="ECO:0007669"/>
    <property type="project" value="TreeGrafter"/>
</dbReference>
<proteinExistence type="inferred from homology"/>
<dbReference type="Gene3D" id="1.20.1510.10">
    <property type="entry name" value="Cation efflux protein transmembrane domain"/>
    <property type="match status" value="1"/>
</dbReference>
<evidence type="ECO:0000256" key="7">
    <source>
        <dbReference type="SAM" id="Phobius"/>
    </source>
</evidence>
<reference evidence="9 10" key="2">
    <citation type="submission" date="2018-03" db="EMBL/GenBank/DDBJ databases">
        <authorList>
            <person name="Keele B.F."/>
        </authorList>
    </citation>
    <scope>NUCLEOTIDE SEQUENCE [LARGE SCALE GENOMIC DNA]</scope>
    <source>
        <strain evidence="9 10">CCALA 016</strain>
    </source>
</reference>
<evidence type="ECO:0000256" key="2">
    <source>
        <dbReference type="ARBA" id="ARBA00008873"/>
    </source>
</evidence>
<dbReference type="GO" id="GO:0006882">
    <property type="term" value="P:intracellular zinc ion homeostasis"/>
    <property type="evidence" value="ECO:0007669"/>
    <property type="project" value="TreeGrafter"/>
</dbReference>
<dbReference type="PANTHER" id="PTHR45820:SF4">
    <property type="entry name" value="ZINC TRANSPORTER 63C, ISOFORM F"/>
    <property type="match status" value="1"/>
</dbReference>
<evidence type="ECO:0000313" key="9">
    <source>
        <dbReference type="EMBL" id="PSF32928.1"/>
    </source>
</evidence>
<name>A0A2T1LSI0_9CHRO</name>
<reference evidence="9 10" key="1">
    <citation type="submission" date="2018-03" db="EMBL/GenBank/DDBJ databases">
        <title>The ancient ancestry and fast evolution of plastids.</title>
        <authorList>
            <person name="Moore K.R."/>
            <person name="Magnabosco C."/>
            <person name="Momper L."/>
            <person name="Gold D.A."/>
            <person name="Bosak T."/>
            <person name="Fournier G.P."/>
        </authorList>
    </citation>
    <scope>NUCLEOTIDE SEQUENCE [LARGE SCALE GENOMIC DNA]</scope>
    <source>
        <strain evidence="9 10">CCALA 016</strain>
    </source>
</reference>
<feature type="transmembrane region" description="Helical" evidence="7">
    <location>
        <begin position="60"/>
        <end position="78"/>
    </location>
</feature>
<organism evidence="9 10">
    <name type="scientific">Aphanothece hegewaldii CCALA 016</name>
    <dbReference type="NCBI Taxonomy" id="2107694"/>
    <lineage>
        <taxon>Bacteria</taxon>
        <taxon>Bacillati</taxon>
        <taxon>Cyanobacteriota</taxon>
        <taxon>Cyanophyceae</taxon>
        <taxon>Oscillatoriophycideae</taxon>
        <taxon>Chroococcales</taxon>
        <taxon>Aphanothecaceae</taxon>
        <taxon>Aphanothece</taxon>
    </lineage>
</organism>
<dbReference type="InterPro" id="IPR058533">
    <property type="entry name" value="Cation_efflux_TM"/>
</dbReference>
<evidence type="ECO:0000313" key="10">
    <source>
        <dbReference type="Proteomes" id="UP000239001"/>
    </source>
</evidence>
<dbReference type="SUPFAM" id="SSF161111">
    <property type="entry name" value="Cation efflux protein transmembrane domain-like"/>
    <property type="match status" value="1"/>
</dbReference>
<comment type="subcellular location">
    <subcellularLocation>
        <location evidence="1">Membrane</location>
        <topology evidence="1">Multi-pass membrane protein</topology>
    </subcellularLocation>
</comment>
<keyword evidence="10" id="KW-1185">Reference proteome</keyword>
<dbReference type="PANTHER" id="PTHR45820">
    <property type="entry name" value="FI23527P1"/>
    <property type="match status" value="1"/>
</dbReference>
<keyword evidence="3 7" id="KW-0812">Transmembrane</keyword>
<comment type="similarity">
    <text evidence="2">Belongs to the cation diffusion facilitator (CDF) transporter (TC 2.A.4) family. SLC30A subfamily.</text>
</comment>
<feature type="transmembrane region" description="Helical" evidence="7">
    <location>
        <begin position="157"/>
        <end position="181"/>
    </location>
</feature>
<dbReference type="Pfam" id="PF01545">
    <property type="entry name" value="Cation_efflux"/>
    <property type="match status" value="1"/>
</dbReference>
<sequence length="218" mass="24090">MITEALGVTLMSVLSNDFKQSEPTQYLWLILGLRSSLFLIDLGIELISRSLSLLANSGHLFLDLVTLSLTLLAVWIVQHQTNLDYQKISAWVSLFNGVSLSAISFLMINHSIEHLRVSEPILGFPLLIGASFNLVINSVTLYFLYKDDLDDLNLKGIFLHGMADVLSAISVMLSALAVYFFQWFWVDAIAGLLVALIIFGSALVLIRSGCQVLQTKAV</sequence>
<protein>
    <submittedName>
        <fullName evidence="9">Cation transporter</fullName>
    </submittedName>
</protein>
<feature type="transmembrane region" description="Helical" evidence="7">
    <location>
        <begin position="90"/>
        <end position="109"/>
    </location>
</feature>
<dbReference type="EMBL" id="PXOH01000035">
    <property type="protein sequence ID" value="PSF32928.1"/>
    <property type="molecule type" value="Genomic_DNA"/>
</dbReference>
<dbReference type="InterPro" id="IPR027469">
    <property type="entry name" value="Cation_efflux_TMD_sf"/>
</dbReference>